<feature type="compositionally biased region" description="Gly residues" evidence="1">
    <location>
        <begin position="1152"/>
        <end position="1162"/>
    </location>
</feature>
<comment type="caution">
    <text evidence="2">The sequence shown here is derived from an EMBL/GenBank/DDBJ whole genome shotgun (WGS) entry which is preliminary data.</text>
</comment>
<keyword evidence="3" id="KW-1185">Reference proteome</keyword>
<feature type="region of interest" description="Disordered" evidence="1">
    <location>
        <begin position="1151"/>
        <end position="1220"/>
    </location>
</feature>
<feature type="region of interest" description="Disordered" evidence="1">
    <location>
        <begin position="708"/>
        <end position="727"/>
    </location>
</feature>
<organism evidence="2 3">
    <name type="scientific">Triparma retinervis</name>
    <dbReference type="NCBI Taxonomy" id="2557542"/>
    <lineage>
        <taxon>Eukaryota</taxon>
        <taxon>Sar</taxon>
        <taxon>Stramenopiles</taxon>
        <taxon>Ochrophyta</taxon>
        <taxon>Bolidophyceae</taxon>
        <taxon>Parmales</taxon>
        <taxon>Triparmaceae</taxon>
        <taxon>Triparma</taxon>
    </lineage>
</organism>
<feature type="region of interest" description="Disordered" evidence="1">
    <location>
        <begin position="237"/>
        <end position="282"/>
    </location>
</feature>
<evidence type="ECO:0000256" key="1">
    <source>
        <dbReference type="SAM" id="MobiDB-lite"/>
    </source>
</evidence>
<feature type="region of interest" description="Disordered" evidence="1">
    <location>
        <begin position="793"/>
        <end position="836"/>
    </location>
</feature>
<dbReference type="InterPro" id="IPR032675">
    <property type="entry name" value="LRR_dom_sf"/>
</dbReference>
<proteinExistence type="predicted"/>
<dbReference type="EMBL" id="BRXZ01002911">
    <property type="protein sequence ID" value="GMH72754.1"/>
    <property type="molecule type" value="Genomic_DNA"/>
</dbReference>
<evidence type="ECO:0000313" key="3">
    <source>
        <dbReference type="Proteomes" id="UP001165082"/>
    </source>
</evidence>
<dbReference type="PANTHER" id="PTHR24114">
    <property type="entry name" value="LEUCINE RICH REPEAT FAMILY PROTEIN"/>
    <property type="match status" value="1"/>
</dbReference>
<dbReference type="PANTHER" id="PTHR24114:SF2">
    <property type="entry name" value="F-BOX DOMAIN-CONTAINING PROTEIN-RELATED"/>
    <property type="match status" value="1"/>
</dbReference>
<feature type="compositionally biased region" description="Basic residues" evidence="1">
    <location>
        <begin position="245"/>
        <end position="265"/>
    </location>
</feature>
<dbReference type="InterPro" id="IPR052394">
    <property type="entry name" value="LRR-containing"/>
</dbReference>
<name>A0A9W7E8Y9_9STRA</name>
<dbReference type="Proteomes" id="UP001165082">
    <property type="component" value="Unassembled WGS sequence"/>
</dbReference>
<dbReference type="OrthoDB" id="194046at2759"/>
<accession>A0A9W7E8Y9</accession>
<protein>
    <submittedName>
        <fullName evidence="2">Uncharacterized protein</fullName>
    </submittedName>
</protein>
<dbReference type="Pfam" id="PF13516">
    <property type="entry name" value="LRR_6"/>
    <property type="match status" value="4"/>
</dbReference>
<evidence type="ECO:0000313" key="2">
    <source>
        <dbReference type="EMBL" id="GMH72754.1"/>
    </source>
</evidence>
<dbReference type="SUPFAM" id="SSF52047">
    <property type="entry name" value="RNI-like"/>
    <property type="match status" value="1"/>
</dbReference>
<dbReference type="SMART" id="SM00368">
    <property type="entry name" value="LRR_RI"/>
    <property type="match status" value="7"/>
</dbReference>
<gene>
    <name evidence="2" type="ORF">TrRE_jg12740</name>
</gene>
<dbReference type="InterPro" id="IPR001611">
    <property type="entry name" value="Leu-rich_rpt"/>
</dbReference>
<dbReference type="Gene3D" id="3.80.10.10">
    <property type="entry name" value="Ribonuclease Inhibitor"/>
    <property type="match status" value="2"/>
</dbReference>
<reference evidence="2" key="1">
    <citation type="submission" date="2022-07" db="EMBL/GenBank/DDBJ databases">
        <title>Genome analysis of Parmales, a sister group of diatoms, reveals the evolutionary specialization of diatoms from phago-mixotrophs to photoautotrophs.</title>
        <authorList>
            <person name="Ban H."/>
            <person name="Sato S."/>
            <person name="Yoshikawa S."/>
            <person name="Kazumasa Y."/>
            <person name="Nakamura Y."/>
            <person name="Ichinomiya M."/>
            <person name="Saitoh K."/>
            <person name="Sato N."/>
            <person name="Blanc-Mathieu R."/>
            <person name="Endo H."/>
            <person name="Kuwata A."/>
            <person name="Ogata H."/>
        </authorList>
    </citation>
    <scope>NUCLEOTIDE SEQUENCE</scope>
</reference>
<feature type="compositionally biased region" description="Basic and acidic residues" evidence="1">
    <location>
        <begin position="816"/>
        <end position="825"/>
    </location>
</feature>
<sequence length="1286" mass="146067">MTDDEREQFLCTLKRNRGHPLHQEGEDPFYSEEINKRLEAERKQNYIVSVDRWVQERDDVGAEWAEERQKRELALSQKKMEDSKEKKAIFPKNEEEKRVYRASLKKRQEVANSAAEAAREALKDPTFVSAAWRKSRTSEKDWRGMMEASLKKHDFSDFNYSPLPSYKDELVESFQESFADEVEPRPRDLLYTKSAFMPQPVDRVSKNTSYDAVASSPFNRTLREDFVLGERTFKREQEKKEERKQARHLMRINRKPKRKKKKKPPPRVPTPEPTYDPTEEMTEEEVHKYFGSEAKKEFFTIFRKLEIQKNIIPVDAEIKNYVAPAFDDSSLYSVNDGESDEEMNEGKDDEGLLQSHKYGVFSEDAMTPRHVMNRKIIAMSTVVSEPSLIRSQVLTQDKTAVNDTIDFAGKSLGDNAVQVIASIIDELPCVRHINLRDNRLSDETIQLVVEQLTNPDKEMELKSLDLSYNDIDSQTAVELADFLMADHCVLENLHLAHSDLDDVEIAAFSESLKKNKSLTTLDFSNNIIGGVRELLHKTAPKFDPRGHMIPTGGEALATALQRNKTLTKLDLSWNQMGAKSALLLGEMLATNTTLKWLSVGYNSLQDSGVQEIFNNLNYNDSLTYLDVSSNQVGPAATCVLGSMLRENETLVEIKLEGNPIQELGIRSIIRALKFSLPGRVISIEGCSFEKRRRLSQYEKLQAASDKYCPPPPVEKLDKSTGLSPTQGVTNDTPLFDYSDPVGYYKLDMSVPYNQAIVQDMYFLASHSSGYYFKLLKHDGMVIKLKPPKKVNTEDLLKKRRRLSSVEMEGGGYSRPKSPEEKKGGDPGDGDAQPHYSTNWRYKTTSIYAEMDLEGWRETMDEGNLLNSASNGAYPIPTHGILEVVLAYVPMPQAETMLANKTQVDSLMGWCHKIPSMTMQFMKYFVIDGFLLSYQVQGIIDEFKNSSDVRLTDVEIMNLLSLLISVCIDSGIMEQVLDQNLSHQLTERLLNEYGALFHVLQGSFCGHFSLDLSNRWDRIALIKLAEQNSYEVSRLQDLTNWPVKHGGTSQHGNWHQFRNATYKKPGKLVCNLEDGTSDFFCHRLMDKEDGIVEFDFVSTERIEGRTRAICTEEFENMCRTCDLYVAPHLYNENVEKLANAMEFVQKKAEQSGAGAGAGAGAGTRGATAVTGEEDAANLEKDAELTPKNTRNRRKGFKSQGKVPFPPPDNTPVPHSKSPKKFVDASREIIQRSRVEKIYMTGGDFHFDKGKMLQWFGDKNADVTKWSEDDRKLMYKHVSGKFCECAGK</sequence>